<feature type="transmembrane region" description="Helical" evidence="1">
    <location>
        <begin position="76"/>
        <end position="99"/>
    </location>
</feature>
<sequence>MHKKPFVIIGILILVISLYWITNSGYHLIYYDETLGYNQPTFGHGIPYYQIVLKFFFWLIMIFSGIGLIKSNKIGLIIGQIGISISGTICFIYVFLLTFRHINYSTNMVVNSMKHEMTFLEKWELIYSQPVKYWTLLGLIISILIMIRFRKFSNKTQAHNRVDRPVSKN</sequence>
<reference evidence="2 3" key="1">
    <citation type="journal article" date="2012" name="Int. J. Syst. Evol. Microbiol.">
        <title>Flammeovirga pacifica sp. nov., isolated from deep-sea sediment.</title>
        <authorList>
            <person name="Xu H."/>
            <person name="Fu Y."/>
            <person name="Yang N."/>
            <person name="Ding Z."/>
            <person name="Lai Q."/>
            <person name="Zeng R."/>
        </authorList>
    </citation>
    <scope>NUCLEOTIDE SEQUENCE [LARGE SCALE GENOMIC DNA]</scope>
    <source>
        <strain evidence="3">DSM 24597 / LMG 26175 / WPAGA1</strain>
    </source>
</reference>
<gene>
    <name evidence="2" type="ORF">NH26_24935</name>
</gene>
<dbReference type="AlphaFoldDB" id="A0A1S1YRJ1"/>
<comment type="caution">
    <text evidence="2">The sequence shown here is derived from an EMBL/GenBank/DDBJ whole genome shotgun (WGS) entry which is preliminary data.</text>
</comment>
<keyword evidence="1" id="KW-0812">Transmembrane</keyword>
<keyword evidence="3" id="KW-1185">Reference proteome</keyword>
<feature type="transmembrane region" description="Helical" evidence="1">
    <location>
        <begin position="48"/>
        <end position="69"/>
    </location>
</feature>
<dbReference type="EMBL" id="JRYR02000020">
    <property type="protein sequence ID" value="OHX63781.1"/>
    <property type="molecule type" value="Genomic_DNA"/>
</dbReference>
<evidence type="ECO:0000313" key="3">
    <source>
        <dbReference type="Proteomes" id="UP000179797"/>
    </source>
</evidence>
<feature type="transmembrane region" description="Helical" evidence="1">
    <location>
        <begin position="7"/>
        <end position="28"/>
    </location>
</feature>
<dbReference type="Proteomes" id="UP000179797">
    <property type="component" value="Unassembled WGS sequence"/>
</dbReference>
<name>A0A1S1YRJ1_FLAPC</name>
<evidence type="ECO:0000313" key="2">
    <source>
        <dbReference type="EMBL" id="OHX63781.1"/>
    </source>
</evidence>
<protein>
    <submittedName>
        <fullName evidence="2">Uncharacterized protein</fullName>
    </submittedName>
</protein>
<organism evidence="2 3">
    <name type="scientific">Flammeovirga pacifica</name>
    <dbReference type="NCBI Taxonomy" id="915059"/>
    <lineage>
        <taxon>Bacteria</taxon>
        <taxon>Pseudomonadati</taxon>
        <taxon>Bacteroidota</taxon>
        <taxon>Cytophagia</taxon>
        <taxon>Cytophagales</taxon>
        <taxon>Flammeovirgaceae</taxon>
        <taxon>Flammeovirga</taxon>
    </lineage>
</organism>
<feature type="transmembrane region" description="Helical" evidence="1">
    <location>
        <begin position="131"/>
        <end position="149"/>
    </location>
</feature>
<proteinExistence type="predicted"/>
<keyword evidence="1" id="KW-0472">Membrane</keyword>
<evidence type="ECO:0000256" key="1">
    <source>
        <dbReference type="SAM" id="Phobius"/>
    </source>
</evidence>
<keyword evidence="1" id="KW-1133">Transmembrane helix</keyword>
<accession>A0A1S1YRJ1</accession>